<dbReference type="SMART" id="SM00387">
    <property type="entry name" value="HATPase_c"/>
    <property type="match status" value="1"/>
</dbReference>
<comment type="catalytic activity">
    <reaction evidence="1">
        <text>ATP + protein L-histidine = ADP + protein N-phospho-L-histidine.</text>
        <dbReference type="EC" id="2.7.13.3"/>
    </reaction>
</comment>
<dbReference type="InterPro" id="IPR005467">
    <property type="entry name" value="His_kinase_dom"/>
</dbReference>
<keyword evidence="15" id="KW-1185">Reference proteome</keyword>
<accession>A0A1V3C9E6</accession>
<dbReference type="Gene3D" id="3.30.565.10">
    <property type="entry name" value="Histidine kinase-like ATPase, C-terminal domain"/>
    <property type="match status" value="1"/>
</dbReference>
<keyword evidence="6 11" id="KW-0812">Transmembrane</keyword>
<dbReference type="PROSITE" id="PS50109">
    <property type="entry name" value="HIS_KIN"/>
    <property type="match status" value="1"/>
</dbReference>
<proteinExistence type="predicted"/>
<dbReference type="STRING" id="501010.NOSIN_10870"/>
<keyword evidence="7 14" id="KW-0418">Kinase</keyword>
<dbReference type="InterPro" id="IPR003661">
    <property type="entry name" value="HisK_dim/P_dom"/>
</dbReference>
<dbReference type="EC" id="2.7.13.3" evidence="3"/>
<evidence type="ECO:0000256" key="1">
    <source>
        <dbReference type="ARBA" id="ARBA00000085"/>
    </source>
</evidence>
<gene>
    <name evidence="14" type="ORF">NOSIN_10870</name>
</gene>
<dbReference type="Proteomes" id="UP000189004">
    <property type="component" value="Unassembled WGS sequence"/>
</dbReference>
<evidence type="ECO:0000256" key="8">
    <source>
        <dbReference type="ARBA" id="ARBA00022989"/>
    </source>
</evidence>
<organism evidence="14 15">
    <name type="scientific">Nocardiopsis sinuspersici</name>
    <dbReference type="NCBI Taxonomy" id="501010"/>
    <lineage>
        <taxon>Bacteria</taxon>
        <taxon>Bacillati</taxon>
        <taxon>Actinomycetota</taxon>
        <taxon>Actinomycetes</taxon>
        <taxon>Streptosporangiales</taxon>
        <taxon>Nocardiopsidaceae</taxon>
        <taxon>Nocardiopsis</taxon>
    </lineage>
</organism>
<dbReference type="Pfam" id="PF02518">
    <property type="entry name" value="HATPase_c"/>
    <property type="match status" value="1"/>
</dbReference>
<evidence type="ECO:0000313" key="14">
    <source>
        <dbReference type="EMBL" id="OOC57146.1"/>
    </source>
</evidence>
<dbReference type="PANTHER" id="PTHR45436">
    <property type="entry name" value="SENSOR HISTIDINE KINASE YKOH"/>
    <property type="match status" value="1"/>
</dbReference>
<dbReference type="CDD" id="cd00075">
    <property type="entry name" value="HATPase"/>
    <property type="match status" value="1"/>
</dbReference>
<name>A0A1V3C9E6_9ACTN</name>
<dbReference type="CDD" id="cd00082">
    <property type="entry name" value="HisKA"/>
    <property type="match status" value="1"/>
</dbReference>
<feature type="transmembrane region" description="Helical" evidence="11">
    <location>
        <begin position="68"/>
        <end position="88"/>
    </location>
</feature>
<dbReference type="Gene3D" id="1.10.287.130">
    <property type="match status" value="1"/>
</dbReference>
<dbReference type="SUPFAM" id="SSF47384">
    <property type="entry name" value="Homodimeric domain of signal transducing histidine kinase"/>
    <property type="match status" value="1"/>
</dbReference>
<dbReference type="InterPro" id="IPR036097">
    <property type="entry name" value="HisK_dim/P_sf"/>
</dbReference>
<keyword evidence="10 11" id="KW-0472">Membrane</keyword>
<feature type="domain" description="Histidine kinase" evidence="12">
    <location>
        <begin position="150"/>
        <end position="368"/>
    </location>
</feature>
<evidence type="ECO:0000259" key="13">
    <source>
        <dbReference type="PROSITE" id="PS50885"/>
    </source>
</evidence>
<evidence type="ECO:0000256" key="5">
    <source>
        <dbReference type="ARBA" id="ARBA00022679"/>
    </source>
</evidence>
<evidence type="ECO:0000256" key="11">
    <source>
        <dbReference type="SAM" id="Phobius"/>
    </source>
</evidence>
<keyword evidence="8 11" id="KW-1133">Transmembrane helix</keyword>
<evidence type="ECO:0000256" key="7">
    <source>
        <dbReference type="ARBA" id="ARBA00022777"/>
    </source>
</evidence>
<evidence type="ECO:0000256" key="2">
    <source>
        <dbReference type="ARBA" id="ARBA00004236"/>
    </source>
</evidence>
<evidence type="ECO:0000256" key="6">
    <source>
        <dbReference type="ARBA" id="ARBA00022692"/>
    </source>
</evidence>
<comment type="subcellular location">
    <subcellularLocation>
        <location evidence="2">Cell membrane</location>
    </subcellularLocation>
</comment>
<dbReference type="EMBL" id="MCOK01000001">
    <property type="protein sequence ID" value="OOC57146.1"/>
    <property type="molecule type" value="Genomic_DNA"/>
</dbReference>
<evidence type="ECO:0000259" key="12">
    <source>
        <dbReference type="PROSITE" id="PS50109"/>
    </source>
</evidence>
<evidence type="ECO:0000256" key="10">
    <source>
        <dbReference type="ARBA" id="ARBA00023136"/>
    </source>
</evidence>
<dbReference type="PANTHER" id="PTHR45436:SF5">
    <property type="entry name" value="SENSOR HISTIDINE KINASE TRCS"/>
    <property type="match status" value="1"/>
</dbReference>
<dbReference type="SUPFAM" id="SSF55874">
    <property type="entry name" value="ATPase domain of HSP90 chaperone/DNA topoisomerase II/histidine kinase"/>
    <property type="match status" value="1"/>
</dbReference>
<evidence type="ECO:0000256" key="4">
    <source>
        <dbReference type="ARBA" id="ARBA00022553"/>
    </source>
</evidence>
<dbReference type="Gene3D" id="6.10.340.10">
    <property type="match status" value="1"/>
</dbReference>
<dbReference type="GO" id="GO:0000155">
    <property type="term" value="F:phosphorelay sensor kinase activity"/>
    <property type="evidence" value="ECO:0007669"/>
    <property type="project" value="InterPro"/>
</dbReference>
<dbReference type="Pfam" id="PF00512">
    <property type="entry name" value="HisKA"/>
    <property type="match status" value="1"/>
</dbReference>
<dbReference type="InterPro" id="IPR003660">
    <property type="entry name" value="HAMP_dom"/>
</dbReference>
<dbReference type="SMART" id="SM00304">
    <property type="entry name" value="HAMP"/>
    <property type="match status" value="1"/>
</dbReference>
<evidence type="ECO:0000256" key="9">
    <source>
        <dbReference type="ARBA" id="ARBA00023012"/>
    </source>
</evidence>
<dbReference type="InterPro" id="IPR050428">
    <property type="entry name" value="TCS_sensor_his_kinase"/>
</dbReference>
<dbReference type="SMART" id="SM00388">
    <property type="entry name" value="HisKA"/>
    <property type="match status" value="1"/>
</dbReference>
<sequence>MAWRPRRLTARMRLALSYALFLNVAGAATLAVLYLGMRYVPSYPLSTTDPSVSHVASRQEILETLLEASGLALVALAVIGLWGGWVIAGRVLRPLQEITRAARRAADGSLDHRIGLRGRRDEFTDLSDTFDHMLDRLQRSFEIQQRFAANASHELRTPLAITRTMLDVARADPHGQDHPRLVARLHETNQRGIEIVDAMLQLSSLAQTPPDMEPVDLSDTVREAVATTEGEAADLGVTVSVRSQASPVTGDGVLLRQLVVNLLQNALRHNLPADGGVVLTAMPDPQDRGLALLTVSNTGPHLTEPVQNLTEPFLRGGGRVAAGGSGRAGHGLGLPIVARIAEAHGGGLRLTPNPGGGLTARVRLPLRG</sequence>
<dbReference type="PROSITE" id="PS50885">
    <property type="entry name" value="HAMP"/>
    <property type="match status" value="1"/>
</dbReference>
<feature type="domain" description="HAMP" evidence="13">
    <location>
        <begin position="89"/>
        <end position="142"/>
    </location>
</feature>
<protein>
    <recommendedName>
        <fullName evidence="3">histidine kinase</fullName>
        <ecNumber evidence="3">2.7.13.3</ecNumber>
    </recommendedName>
</protein>
<dbReference type="InterPro" id="IPR003594">
    <property type="entry name" value="HATPase_dom"/>
</dbReference>
<reference evidence="15" key="1">
    <citation type="submission" date="2016-08" db="EMBL/GenBank/DDBJ databases">
        <authorList>
            <person name="Tokovenko B."/>
            <person name="Kalinowski J."/>
        </authorList>
    </citation>
    <scope>NUCLEOTIDE SEQUENCE [LARGE SCALE GENOMIC DNA]</scope>
    <source>
        <strain evidence="15">UTMC102</strain>
    </source>
</reference>
<dbReference type="CDD" id="cd06225">
    <property type="entry name" value="HAMP"/>
    <property type="match status" value="1"/>
</dbReference>
<dbReference type="InterPro" id="IPR004358">
    <property type="entry name" value="Sig_transdc_His_kin-like_C"/>
</dbReference>
<dbReference type="AlphaFoldDB" id="A0A1V3C9E6"/>
<evidence type="ECO:0000256" key="3">
    <source>
        <dbReference type="ARBA" id="ARBA00012438"/>
    </source>
</evidence>
<evidence type="ECO:0000313" key="15">
    <source>
        <dbReference type="Proteomes" id="UP000189004"/>
    </source>
</evidence>
<dbReference type="Pfam" id="PF00672">
    <property type="entry name" value="HAMP"/>
    <property type="match status" value="1"/>
</dbReference>
<comment type="caution">
    <text evidence="14">The sequence shown here is derived from an EMBL/GenBank/DDBJ whole genome shotgun (WGS) entry which is preliminary data.</text>
</comment>
<dbReference type="InterPro" id="IPR036890">
    <property type="entry name" value="HATPase_C_sf"/>
</dbReference>
<dbReference type="SUPFAM" id="SSF158472">
    <property type="entry name" value="HAMP domain-like"/>
    <property type="match status" value="1"/>
</dbReference>
<keyword evidence="4" id="KW-0597">Phosphoprotein</keyword>
<dbReference type="PRINTS" id="PR00344">
    <property type="entry name" value="BCTRLSENSOR"/>
</dbReference>
<keyword evidence="9" id="KW-0902">Two-component regulatory system</keyword>
<keyword evidence="5" id="KW-0808">Transferase</keyword>
<dbReference type="GO" id="GO:0005886">
    <property type="term" value="C:plasma membrane"/>
    <property type="evidence" value="ECO:0007669"/>
    <property type="project" value="UniProtKB-SubCell"/>
</dbReference>